<dbReference type="InterPro" id="IPR003000">
    <property type="entry name" value="Sirtuin"/>
</dbReference>
<comment type="similarity">
    <text evidence="1">Belongs to the sirtuin family. Class I subfamily.</text>
</comment>
<keyword evidence="3 4" id="KW-0520">NAD</keyword>
<evidence type="ECO:0000313" key="9">
    <source>
        <dbReference type="Proteomes" id="UP000398389"/>
    </source>
</evidence>
<organism evidence="8 9">
    <name type="scientific">Magnusiomyces paraingens</name>
    <dbReference type="NCBI Taxonomy" id="2606893"/>
    <lineage>
        <taxon>Eukaryota</taxon>
        <taxon>Fungi</taxon>
        <taxon>Dikarya</taxon>
        <taxon>Ascomycota</taxon>
        <taxon>Saccharomycotina</taxon>
        <taxon>Dipodascomycetes</taxon>
        <taxon>Dipodascales</taxon>
        <taxon>Dipodascaceae</taxon>
        <taxon>Magnusiomyces</taxon>
    </lineage>
</organism>
<dbReference type="Pfam" id="PF02146">
    <property type="entry name" value="SIR2"/>
    <property type="match status" value="2"/>
</dbReference>
<feature type="domain" description="Deacetylase sirtuin-type" evidence="7">
    <location>
        <begin position="1"/>
        <end position="409"/>
    </location>
</feature>
<dbReference type="InterPro" id="IPR026591">
    <property type="entry name" value="Sirtuin_cat_small_dom_sf"/>
</dbReference>
<feature type="compositionally biased region" description="Basic and acidic residues" evidence="6">
    <location>
        <begin position="238"/>
        <end position="252"/>
    </location>
</feature>
<comment type="subcellular location">
    <subcellularLocation>
        <location evidence="4">Mitochondrion</location>
    </subcellularLocation>
</comment>
<dbReference type="Gene3D" id="3.40.50.1220">
    <property type="entry name" value="TPP-binding domain"/>
    <property type="match status" value="2"/>
</dbReference>
<feature type="binding site" evidence="4">
    <location>
        <begin position="102"/>
        <end position="105"/>
    </location>
    <ligand>
        <name>NAD(+)</name>
        <dbReference type="ChEBI" id="CHEBI:57540"/>
    </ligand>
</feature>
<feature type="compositionally biased region" description="Acidic residues" evidence="6">
    <location>
        <begin position="253"/>
        <end position="265"/>
    </location>
</feature>
<dbReference type="GO" id="GO:0017136">
    <property type="term" value="F:histone deacetylase activity, NAD-dependent"/>
    <property type="evidence" value="ECO:0007669"/>
    <property type="project" value="TreeGrafter"/>
</dbReference>
<dbReference type="Gene3D" id="3.30.1600.10">
    <property type="entry name" value="SIR2/SIRT2 'Small Domain"/>
    <property type="match status" value="1"/>
</dbReference>
<dbReference type="EC" id="2.3.1.-" evidence="4"/>
<feature type="region of interest" description="Disordered" evidence="6">
    <location>
        <begin position="190"/>
        <end position="282"/>
    </location>
</feature>
<dbReference type="SUPFAM" id="SSF52467">
    <property type="entry name" value="DHS-like NAD/FAD-binding domain"/>
    <property type="match status" value="1"/>
</dbReference>
<dbReference type="OrthoDB" id="424302at2759"/>
<dbReference type="HAMAP" id="MF_01121">
    <property type="entry name" value="Sirtuin_ClassIII"/>
    <property type="match status" value="1"/>
</dbReference>
<dbReference type="PANTHER" id="PTHR11085:SF10">
    <property type="entry name" value="NAD-DEPENDENT PROTEIN DEACYLASE SIRTUIN-5, MITOCHONDRIAL-RELATED"/>
    <property type="match status" value="1"/>
</dbReference>
<dbReference type="GO" id="GO:0008270">
    <property type="term" value="F:zinc ion binding"/>
    <property type="evidence" value="ECO:0007669"/>
    <property type="project" value="UniProtKB-UniRule"/>
</dbReference>
<comment type="catalytic activity">
    <reaction evidence="4">
        <text>N(6)-succinyl-L-lysyl-[protein] + NAD(+) + H2O = 2''-O-succinyl-ADP-D-ribose + nicotinamide + L-lysyl-[protein]</text>
        <dbReference type="Rhea" id="RHEA:47668"/>
        <dbReference type="Rhea" id="RHEA-COMP:9752"/>
        <dbReference type="Rhea" id="RHEA-COMP:11877"/>
        <dbReference type="ChEBI" id="CHEBI:15377"/>
        <dbReference type="ChEBI" id="CHEBI:17154"/>
        <dbReference type="ChEBI" id="CHEBI:29969"/>
        <dbReference type="ChEBI" id="CHEBI:57540"/>
        <dbReference type="ChEBI" id="CHEBI:87830"/>
        <dbReference type="ChEBI" id="CHEBI:87832"/>
    </reaction>
</comment>
<dbReference type="GO" id="GO:0005634">
    <property type="term" value="C:nucleus"/>
    <property type="evidence" value="ECO:0007669"/>
    <property type="project" value="TreeGrafter"/>
</dbReference>
<accession>A0A5E8BGZ8</accession>
<name>A0A5E8BGZ8_9ASCO</name>
<comment type="domain">
    <text evidence="4">In contrast to class I sirtuins, class III sirtuins have only weak deacetylase activity. Difference in substrate specificity is probably due to a larger hydrophobic pocket with 2 residues (Tyr-67 and Arg-70) that bind to malonylated and succinylated substrates and define the specificity.</text>
</comment>
<dbReference type="InterPro" id="IPR027546">
    <property type="entry name" value="Sirtuin_class_III"/>
</dbReference>
<sequence>MSSDLASFQQHLSSSKRIIALVGAGLSASSGLPTFRGSGGLWRNYDAMDLATPDAFQNDPSLVWQFYSYRRHAALRAKPNKGHYALAELARRRPGQFLTLTQNVDGLSARAQHPQEDLLCLHGDLFTVKCTSFMCSYKQEGVLDDPLTPALKVDDEEYAADPNYKKLNGGVATEDSDALKKSIFGKGPLMEQRDAGYSSGGLTTTDGLTTDGTDGYSSSSSFFFPNGYNAPPTGRKKKTEEVEPSVIEKEKEEEQEQEEQEEQEESKDNNDSHAHAKKKSRKKKFITKDIPIDLLPRCPSCKVGLLRPGVVWFGEALPFNVLQRADDFITADPPVDLILVIGTSGSVWPAAGYVEQVAMRGGKVAVFNIDVDEESSIATDLIKNGGGWAFQGDAAEILPKALEPIIGTLRPHRKY</sequence>
<dbReference type="InterPro" id="IPR029035">
    <property type="entry name" value="DHS-like_NAD/FAD-binding_dom"/>
</dbReference>
<feature type="binding site" evidence="4">
    <location>
        <position position="67"/>
    </location>
    <ligand>
        <name>substrate</name>
    </ligand>
</feature>
<keyword evidence="9" id="KW-1185">Reference proteome</keyword>
<comment type="catalytic activity">
    <reaction evidence="4">
        <text>N(6)-glutaryl-L-lysyl-[protein] + NAD(+) + H2O = 2''-O-glutaryl-ADP-D-ribose + nicotinamide + L-lysyl-[protein]</text>
        <dbReference type="Rhea" id="RHEA:47664"/>
        <dbReference type="Rhea" id="RHEA-COMP:9752"/>
        <dbReference type="Rhea" id="RHEA-COMP:11875"/>
        <dbReference type="ChEBI" id="CHEBI:15377"/>
        <dbReference type="ChEBI" id="CHEBI:17154"/>
        <dbReference type="ChEBI" id="CHEBI:29969"/>
        <dbReference type="ChEBI" id="CHEBI:57540"/>
        <dbReference type="ChEBI" id="CHEBI:87828"/>
        <dbReference type="ChEBI" id="CHEBI:87829"/>
    </reaction>
</comment>
<feature type="binding site" evidence="5">
    <location>
        <position position="135"/>
    </location>
    <ligand>
        <name>Zn(2+)</name>
        <dbReference type="ChEBI" id="CHEBI:29105"/>
    </ligand>
</feature>
<evidence type="ECO:0000313" key="8">
    <source>
        <dbReference type="EMBL" id="VVT50309.1"/>
    </source>
</evidence>
<keyword evidence="4" id="KW-0496">Mitochondrion</keyword>
<dbReference type="GO" id="GO:0070403">
    <property type="term" value="F:NAD+ binding"/>
    <property type="evidence" value="ECO:0007669"/>
    <property type="project" value="UniProtKB-UniRule"/>
</dbReference>
<feature type="binding site" evidence="4 5">
    <location>
        <position position="301"/>
    </location>
    <ligand>
        <name>Zn(2+)</name>
        <dbReference type="ChEBI" id="CHEBI:29105"/>
    </ligand>
</feature>
<evidence type="ECO:0000259" key="7">
    <source>
        <dbReference type="PROSITE" id="PS50305"/>
    </source>
</evidence>
<protein>
    <recommendedName>
        <fullName evidence="4">NAD-dependent protein deacylase</fullName>
        <ecNumber evidence="4">2.3.1.-</ecNumber>
    </recommendedName>
    <alternativeName>
        <fullName evidence="4">Regulatory protein SIR2 homolog 5</fullName>
    </alternativeName>
</protein>
<feature type="binding site" evidence="4">
    <location>
        <begin position="342"/>
        <end position="344"/>
    </location>
    <ligand>
        <name>NAD(+)</name>
        <dbReference type="ChEBI" id="CHEBI:57540"/>
    </ligand>
</feature>
<evidence type="ECO:0000256" key="3">
    <source>
        <dbReference type="ARBA" id="ARBA00023027"/>
    </source>
</evidence>
<dbReference type="PROSITE" id="PS50305">
    <property type="entry name" value="SIRTUIN"/>
    <property type="match status" value="1"/>
</dbReference>
<comment type="caution">
    <text evidence="4">Lacks conserved residue(s) required for the propagation of feature annotation.</text>
</comment>
<proteinExistence type="inferred from homology"/>
<dbReference type="GO" id="GO:0036055">
    <property type="term" value="F:protein-succinyllysine desuccinylase activity"/>
    <property type="evidence" value="ECO:0007669"/>
    <property type="project" value="UniProtKB-UniRule"/>
</dbReference>
<comment type="similarity">
    <text evidence="4">Belongs to the sirtuin family. Class III subfamily.</text>
</comment>
<dbReference type="PANTHER" id="PTHR11085">
    <property type="entry name" value="NAD-DEPENDENT PROTEIN DEACYLASE SIRTUIN-5, MITOCHONDRIAL-RELATED"/>
    <property type="match status" value="1"/>
</dbReference>
<dbReference type="RefSeq" id="XP_031853308.1">
    <property type="nucleotide sequence ID" value="XM_031997417.1"/>
</dbReference>
<dbReference type="InterPro" id="IPR026590">
    <property type="entry name" value="Ssirtuin_cat_dom"/>
</dbReference>
<comment type="catalytic activity">
    <reaction evidence="4">
        <text>N(6)-malonyl-L-lysyl-[protein] + NAD(+) + H2O = 2''-O-malonyl-ADP-D-ribose + nicotinamide + L-lysyl-[protein]</text>
        <dbReference type="Rhea" id="RHEA:47672"/>
        <dbReference type="Rhea" id="RHEA-COMP:9752"/>
        <dbReference type="Rhea" id="RHEA-COMP:11878"/>
        <dbReference type="ChEBI" id="CHEBI:15377"/>
        <dbReference type="ChEBI" id="CHEBI:17154"/>
        <dbReference type="ChEBI" id="CHEBI:29969"/>
        <dbReference type="ChEBI" id="CHEBI:57540"/>
        <dbReference type="ChEBI" id="CHEBI:87831"/>
        <dbReference type="ChEBI" id="CHEBI:87833"/>
    </reaction>
</comment>
<comment type="function">
    <text evidence="4">NAD-dependent lysine demalonylase, desuccinylase and deglutarylase that specifically removes malonyl, succinyl and glutaryl groups on target proteins. Has weak NAD-dependent protein deacetylase activity; however this activity may not be physiologically relevant in vivo.</text>
</comment>
<dbReference type="GO" id="GO:0061697">
    <property type="term" value="F:protein-glutaryllysine deglutarylase activity"/>
    <property type="evidence" value="ECO:0007669"/>
    <property type="project" value="RHEA"/>
</dbReference>
<feature type="binding site" evidence="5">
    <location>
        <position position="298"/>
    </location>
    <ligand>
        <name>Zn(2+)</name>
        <dbReference type="ChEBI" id="CHEBI:29105"/>
    </ligand>
</feature>
<keyword evidence="4 5" id="KW-0862">Zinc</keyword>
<dbReference type="GO" id="GO:0005739">
    <property type="term" value="C:mitochondrion"/>
    <property type="evidence" value="ECO:0007669"/>
    <property type="project" value="UniProtKB-SubCell"/>
</dbReference>
<evidence type="ECO:0000256" key="4">
    <source>
        <dbReference type="HAMAP-Rule" id="MF_03160"/>
    </source>
</evidence>
<feature type="binding site" evidence="4 5">
    <location>
        <position position="130"/>
    </location>
    <ligand>
        <name>Zn(2+)</name>
        <dbReference type="ChEBI" id="CHEBI:29105"/>
    </ligand>
</feature>
<comment type="cofactor">
    <cofactor evidence="4">
        <name>Zn(2+)</name>
        <dbReference type="ChEBI" id="CHEBI:29105"/>
    </cofactor>
    <text evidence="4">Binds 1 zinc ion per subunit.</text>
</comment>
<dbReference type="EMBL" id="CABVLU010000002">
    <property type="protein sequence ID" value="VVT50309.1"/>
    <property type="molecule type" value="Genomic_DNA"/>
</dbReference>
<gene>
    <name evidence="8" type="ORF">SAPINGB_P002699</name>
</gene>
<feature type="compositionally biased region" description="Low complexity" evidence="6">
    <location>
        <begin position="196"/>
        <end position="221"/>
    </location>
</feature>
<feature type="binding site" evidence="4">
    <location>
        <position position="70"/>
    </location>
    <ligand>
        <name>substrate</name>
    </ligand>
</feature>
<feature type="binding site" evidence="4">
    <location>
        <position position="394"/>
    </location>
    <ligand>
        <name>NAD(+)</name>
        <dbReference type="ChEBI" id="CHEBI:57540"/>
    </ligand>
</feature>
<evidence type="ECO:0000256" key="1">
    <source>
        <dbReference type="ARBA" id="ARBA00006924"/>
    </source>
</evidence>
<dbReference type="InterPro" id="IPR050134">
    <property type="entry name" value="NAD-dep_sirtuin_deacylases"/>
</dbReference>
<feature type="binding site" evidence="4">
    <location>
        <begin position="23"/>
        <end position="42"/>
    </location>
    <ligand>
        <name>NAD(+)</name>
        <dbReference type="ChEBI" id="CHEBI:57540"/>
    </ligand>
</feature>
<reference evidence="8 9" key="1">
    <citation type="submission" date="2019-09" db="EMBL/GenBank/DDBJ databases">
        <authorList>
            <person name="Brejova B."/>
        </authorList>
    </citation>
    <scope>NUCLEOTIDE SEQUENCE [LARGE SCALE GENOMIC DNA]</scope>
</reference>
<dbReference type="GO" id="GO:0036054">
    <property type="term" value="F:protein-malonyllysine demalonylase activity"/>
    <property type="evidence" value="ECO:0007669"/>
    <property type="project" value="UniProtKB-UniRule"/>
</dbReference>
<dbReference type="AlphaFoldDB" id="A0A5E8BGZ8"/>
<dbReference type="GeneID" id="43581517"/>
<feature type="active site" description="Proton acceptor" evidence="4 5">
    <location>
        <position position="122"/>
    </location>
</feature>
<evidence type="ECO:0000256" key="6">
    <source>
        <dbReference type="SAM" id="MobiDB-lite"/>
    </source>
</evidence>
<dbReference type="Proteomes" id="UP000398389">
    <property type="component" value="Unassembled WGS sequence"/>
</dbReference>
<evidence type="ECO:0000256" key="5">
    <source>
        <dbReference type="PROSITE-ProRule" id="PRU00236"/>
    </source>
</evidence>
<keyword evidence="4 5" id="KW-0479">Metal-binding</keyword>
<keyword evidence="2 4" id="KW-0808">Transferase</keyword>
<evidence type="ECO:0000256" key="2">
    <source>
        <dbReference type="ARBA" id="ARBA00022679"/>
    </source>
</evidence>